<feature type="domain" description="DUF4347" evidence="1">
    <location>
        <begin position="48"/>
        <end position="201"/>
    </location>
</feature>
<sequence>MMGLRAEASLPTTPFRVGAPAPRGWLGEANNGDPAELAVTPMPGRGELFFIDAAVADPNAFWLAAPRGATVVCVPVGIDSWRFMADEAANYRNLGAIHIISHGEPGAVTLNGRRYAAGDLEGRAAELRRLGHALSKNGDILLYGCDTGEGPAGAMLITRLVAFTGADVAASSNLTGGRAGADWNLEITRGEIETPIAAPANYDHVLVTSNVSTVAQLKAAIATGNTDGVADTITLTGNITFASAADAIAINVTDGQTMSIVGGGFTLSGANLARVIDITAGSVAISDLTISNGFVTGAGGNTPGNGAGLAGGDSLGAGIRNAGTLRIANSTITGNKAAGGGGGGGGAGSGGGAGGGGGGFGTTFGGAGGSNNGTAGGAGSAGTGGNGAGFGTLVGVGGTTSGGAGASYGAGYTNGGAGGTANSGSISIGGGGGGGGYAYAGGRGGNAVGGIYNTGTLGIGGTTFTHNIGAAGGGGGGGSVGGGNGGAGGTGIGALWNNGGTVLVDSGTNTSIAGATNVGGLGIGGSAAGGSSNGANGTSGASSGAITVDSTAPTVSASRISIVGASGTGGVYKIGDTVTATWNNTAGGDNNTDVAGVTVDFSPFGGGAAVAATNSAGTWTATYTIVGGAIDSANRNVSVTAIDNVANSTTTADDTNATVDNQAPTVTDGRISISGASGTGGAFKVGDTVTATWNNTAGGDNNADTISAVTVDFTQFGGGAAVAATNSAGTWTATYTIAAGVIDTTNRNVSVTATDNAGNATTTADTTNATVDNQAPTVTDGRISISGASGTGGAFKAGDTVTATWNNTAGGDNNADTISSVTVDFTQFGGGAAVAATNSASTWTATYTIVSGAIDATNRNVSVTATDNAGNSTTTADTTNATVDNVPPAVTDGNISISGAGGTGGAFKAGDTVTATWNNTAGGDNNADIISAVTVNFTQFGGGAAVAATNSAGTWTATYLIAAGAIEATNRNVSVTATDNAGNATTTADTTNATVDNQVPTTTIVTAAFSADTGTSSTDFITNTASQTISGTLSANVASGESVQVSLDNGSTWSTATTTVGQNTWSLAGQTLTASNTLKVRVLDSVGNNGTVLSQAYVLDTTAPTTTIATAALSADTGTSNTDFITKTASQTISGTLSANMAAGEILQVSLDDGSTWSSATTTVGQNTWSLAGQTLAASNTLKVRVADAAGNSGTIFSQAYVLDTTAPAITFSALAFSADTGTSSTDFITKTAAQTITATLSGAPAGTDIVYGSLDNGSTWANITAKVSGTTLTWNGVTLAASNTLQLKVTDAAGNDGALASQAYVLDTTAPTITFSALAFSADTGTSSTDFITKTAAQTIGATLSGAPAGTDIVYGSLDNGSTWTNITAKVSGTTLTWNGVTLSGSDTLQLKVTDAAGNDGALASQAYVLDTTAPAITFSALTFSADTGTSSTDFITKTAAQTIGATLSGAPAGTDIVYGSLDNGSTWTNVTAKVSGTTLTWNGVTLSGSDTLQLKVTDAAGNDGALASQAYVLDTTASTTTIATAALSADTGTSSTDFITKTASQTISGTLSANMAAGEFVEVSLDNGSTWNSATTSVGQNTWSLAGLTLTASNTLKVRVTDTAGNSGAVFGQAYVLDATGSTVTSVGVPANATYLAGQNLDFTVNWDESVIVNTTGGTPSLALTVGSTSRSATYLSGSGTSALVFRYQTQSGDLDADGITVGALSLNSGTIQDAAGNNATLTLNSVGSTASVNVDAVAPTVTGRTVPANGTYKAGQNLDFTVTYSENVTVNTGGGTPYIAVTLATGGSVQAAYSGGTGTATLTFRYTVVAGDADADGIAVASSITLNGGTIKDATGNDAQTTTLGLGDTAAVLVDGVAPTVSSSDRQTPSGASTNATSVVFRVTFAEPVTGVDTADFTLTKTGTADGAIASVNAVSGTVYDVTVNTVSGNGTLRLDLNNAGTGIADTPGNAIATGYTAGQTYTIDKTAPTLSTIARRTPATVHADGAGVTWRVIFAEGVTGVDASDFALTVVSESATGTIASVTPVDALVYDVSVNPVSGQGRLRLDLKSAGTGIADLAGNTLADGGFTAGDFYVVGVTSVFESLNLTVTGTVGANLASAHKAAQRFTTAAGQPLTLSSVVARLGTVTATPTPVVQIYTDNAGAPGTAVGTALTNPGTLTAPGLNVWTGSVTLAASTTYWIVFEETVSAYTVALSAVTAGGTGSWLTNPDYVLRFQTGFSTSGVLQIALGATSVPTITSSLTASGTVGTPFSYTVTATNTPTSYAATGLPGGLSVNTTTGAITGTPNAAGTSNVALTATNASGTGPASTLVLTIGKGSATVTLGSLTQTYTGTPRAVSVSTSPSGLSVDVLYDGSNTAPTAVGNYSVTATINDLSYVGSTSETLTIGRATATLALGGLNHVYDGTAKSATATTTPAGLPVTVTYDGSATAPTAAGSYTVVATIDSASYTGSGTGTLVIAPAVVVPPVPPAGGTTQISAVNSGLTSGGHWERNGTDLVNATGLTLTLPDVQPPVAGLYTYTATAPGGGLASSEPVIVGLTTDEKVIGSGDLVGANIVHPNGNVYDQVLLGGTGASITANTNKVTRVSFLDLTNDIVQVEFSGAGTLSVVMDDASQPAPALNYNQADVDYVRGHVGLVITGANETSNLSIFSVGPITAVNQTLFKEGVVYDGVADIAFVAIQSTNGKFGGIRTGNAHYYASQGFTGVYAPGVTFAGPVNIGDVSAFDSATPVLVFGAIDEVRITGGNLAQDNGASVMVSGITQVRMVDGTTSQGVTLPAQQNQGVLIEDGTNVTSQIVVNP</sequence>
<dbReference type="GO" id="GO:0005509">
    <property type="term" value="F:calcium ion binding"/>
    <property type="evidence" value="ECO:0007669"/>
    <property type="project" value="InterPro"/>
</dbReference>
<evidence type="ECO:0000259" key="2">
    <source>
        <dbReference type="Pfam" id="PF18887"/>
    </source>
</evidence>
<dbReference type="InterPro" id="IPR043772">
    <property type="entry name" value="MBG_3"/>
</dbReference>
<evidence type="ECO:0000313" key="3">
    <source>
        <dbReference type="EMBL" id="ACB77524.1"/>
    </source>
</evidence>
<dbReference type="Pfam" id="PF18887">
    <property type="entry name" value="MBG_3"/>
    <property type="match status" value="2"/>
</dbReference>
<dbReference type="SUPFAM" id="SSF49313">
    <property type="entry name" value="Cadherin-like"/>
    <property type="match status" value="1"/>
</dbReference>
<protein>
    <submittedName>
        <fullName evidence="3">Ig family protein</fullName>
    </submittedName>
</protein>
<dbReference type="InterPro" id="IPR015919">
    <property type="entry name" value="Cadherin-like_sf"/>
</dbReference>
<gene>
    <name evidence="3" type="ordered locus">Oter_4251</name>
</gene>
<dbReference type="STRING" id="452637.Oter_4251"/>
<name>B1ZP38_OPITP</name>
<feature type="domain" description="MBG" evidence="2">
    <location>
        <begin position="2322"/>
        <end position="2393"/>
    </location>
</feature>
<dbReference type="InterPro" id="IPR013783">
    <property type="entry name" value="Ig-like_fold"/>
</dbReference>
<dbReference type="HOGENOM" id="CLU_226851_0_0_0"/>
<accession>B1ZP38</accession>
<dbReference type="eggNOG" id="COG5184">
    <property type="taxonomic scope" value="Bacteria"/>
</dbReference>
<evidence type="ECO:0000259" key="1">
    <source>
        <dbReference type="Pfam" id="PF14252"/>
    </source>
</evidence>
<dbReference type="InterPro" id="IPR025592">
    <property type="entry name" value="DUF4347"/>
</dbReference>
<dbReference type="Pfam" id="PF14252">
    <property type="entry name" value="DUF4347"/>
    <property type="match status" value="1"/>
</dbReference>
<dbReference type="Gene3D" id="2.60.40.10">
    <property type="entry name" value="Immunoglobulins"/>
    <property type="match status" value="7"/>
</dbReference>
<dbReference type="Proteomes" id="UP000007013">
    <property type="component" value="Chromosome"/>
</dbReference>
<dbReference type="eggNOG" id="COG3210">
    <property type="taxonomic scope" value="Bacteria"/>
</dbReference>
<dbReference type="eggNOG" id="COG2931">
    <property type="taxonomic scope" value="Bacteria"/>
</dbReference>
<feature type="domain" description="MBG" evidence="2">
    <location>
        <begin position="2394"/>
        <end position="2464"/>
    </location>
</feature>
<dbReference type="eggNOG" id="COG2373">
    <property type="taxonomic scope" value="Bacteria"/>
</dbReference>
<dbReference type="EMBL" id="CP001032">
    <property type="protein sequence ID" value="ACB77524.1"/>
    <property type="molecule type" value="Genomic_DNA"/>
</dbReference>
<dbReference type="eggNOG" id="COG4625">
    <property type="taxonomic scope" value="Bacteria"/>
</dbReference>
<reference evidence="3 4" key="1">
    <citation type="journal article" date="2011" name="J. Bacteriol.">
        <title>Genome sequence of the verrucomicrobium Opitutus terrae PB90-1, an abundant inhabitant of rice paddy soil ecosystems.</title>
        <authorList>
            <person name="van Passel M.W."/>
            <person name="Kant R."/>
            <person name="Palva A."/>
            <person name="Copeland A."/>
            <person name="Lucas S."/>
            <person name="Lapidus A."/>
            <person name="Glavina del Rio T."/>
            <person name="Pitluck S."/>
            <person name="Goltsman E."/>
            <person name="Clum A."/>
            <person name="Sun H."/>
            <person name="Schmutz J."/>
            <person name="Larimer F.W."/>
            <person name="Land M.L."/>
            <person name="Hauser L."/>
            <person name="Kyrpides N."/>
            <person name="Mikhailova N."/>
            <person name="Richardson P.P."/>
            <person name="Janssen P.H."/>
            <person name="de Vos W.M."/>
            <person name="Smidt H."/>
        </authorList>
    </citation>
    <scope>NUCLEOTIDE SEQUENCE [LARGE SCALE GENOMIC DNA]</scope>
    <source>
        <strain evidence="4">DSM 11246 / JCM 15787 / PB90-1</strain>
    </source>
</reference>
<dbReference type="GO" id="GO:0016020">
    <property type="term" value="C:membrane"/>
    <property type="evidence" value="ECO:0007669"/>
    <property type="project" value="InterPro"/>
</dbReference>
<dbReference type="KEGG" id="ote:Oter_4251"/>
<evidence type="ECO:0000313" key="4">
    <source>
        <dbReference type="Proteomes" id="UP000007013"/>
    </source>
</evidence>
<keyword evidence="4" id="KW-1185">Reference proteome</keyword>
<organism evidence="3 4">
    <name type="scientific">Opitutus terrae (strain DSM 11246 / JCM 15787 / PB90-1)</name>
    <dbReference type="NCBI Taxonomy" id="452637"/>
    <lineage>
        <taxon>Bacteria</taxon>
        <taxon>Pseudomonadati</taxon>
        <taxon>Verrucomicrobiota</taxon>
        <taxon>Opitutia</taxon>
        <taxon>Opitutales</taxon>
        <taxon>Opitutaceae</taxon>
        <taxon>Opitutus</taxon>
    </lineage>
</organism>
<proteinExistence type="predicted"/>